<dbReference type="InterPro" id="IPR051325">
    <property type="entry name" value="Nudix_hydrolase_domain"/>
</dbReference>
<dbReference type="PANTHER" id="PTHR21340:SF0">
    <property type="entry name" value="BIS(5'-NUCLEOSYL)-TETRAPHOSPHATASE [ASYMMETRICAL]"/>
    <property type="match status" value="1"/>
</dbReference>
<evidence type="ECO:0000256" key="1">
    <source>
        <dbReference type="ARBA" id="ARBA00022801"/>
    </source>
</evidence>
<dbReference type="EMBL" id="UINC01014736">
    <property type="protein sequence ID" value="SVA62636.1"/>
    <property type="molecule type" value="Genomic_DNA"/>
</dbReference>
<feature type="domain" description="Nudix hydrolase" evidence="2">
    <location>
        <begin position="5"/>
        <end position="143"/>
    </location>
</feature>
<organism evidence="3">
    <name type="scientific">marine metagenome</name>
    <dbReference type="NCBI Taxonomy" id="408172"/>
    <lineage>
        <taxon>unclassified sequences</taxon>
        <taxon>metagenomes</taxon>
        <taxon>ecological metagenomes</taxon>
    </lineage>
</organism>
<dbReference type="GO" id="GO:0006167">
    <property type="term" value="P:AMP biosynthetic process"/>
    <property type="evidence" value="ECO:0007669"/>
    <property type="project" value="TreeGrafter"/>
</dbReference>
<dbReference type="GO" id="GO:0008828">
    <property type="term" value="F:dATP diphosphatase activity"/>
    <property type="evidence" value="ECO:0007669"/>
    <property type="project" value="InterPro"/>
</dbReference>
<dbReference type="GO" id="GO:0006754">
    <property type="term" value="P:ATP biosynthetic process"/>
    <property type="evidence" value="ECO:0007669"/>
    <property type="project" value="TreeGrafter"/>
</dbReference>
<accession>A0A381XD35</accession>
<reference evidence="3" key="1">
    <citation type="submission" date="2018-05" db="EMBL/GenBank/DDBJ databases">
        <authorList>
            <person name="Lanie J.A."/>
            <person name="Ng W.-L."/>
            <person name="Kazmierczak K.M."/>
            <person name="Andrzejewski T.M."/>
            <person name="Davidsen T.M."/>
            <person name="Wayne K.J."/>
            <person name="Tettelin H."/>
            <person name="Glass J.I."/>
            <person name="Rusch D."/>
            <person name="Podicherti R."/>
            <person name="Tsui H.-C.T."/>
            <person name="Winkler M.E."/>
        </authorList>
    </citation>
    <scope>NUCLEOTIDE SEQUENCE</scope>
</reference>
<proteinExistence type="predicted"/>
<dbReference type="AlphaFoldDB" id="A0A381XD35"/>
<gene>
    <name evidence="3" type="ORF">METZ01_LOCUS115490</name>
</gene>
<dbReference type="GO" id="GO:0004081">
    <property type="term" value="F:bis(5'-nucleosyl)-tetraphosphatase (asymmetrical) activity"/>
    <property type="evidence" value="ECO:0007669"/>
    <property type="project" value="TreeGrafter"/>
</dbReference>
<dbReference type="InterPro" id="IPR015797">
    <property type="entry name" value="NUDIX_hydrolase-like_dom_sf"/>
</dbReference>
<keyword evidence="1" id="KW-0378">Hydrolase</keyword>
<dbReference type="Pfam" id="PF00293">
    <property type="entry name" value="NUDIX"/>
    <property type="match status" value="1"/>
</dbReference>
<dbReference type="Gene3D" id="3.90.79.10">
    <property type="entry name" value="Nucleoside Triphosphate Pyrophosphohydrolase"/>
    <property type="match status" value="1"/>
</dbReference>
<evidence type="ECO:0000259" key="2">
    <source>
        <dbReference type="PROSITE" id="PS51462"/>
    </source>
</evidence>
<dbReference type="GO" id="GO:0046656">
    <property type="term" value="P:folic acid biosynthetic process"/>
    <property type="evidence" value="ECO:0007669"/>
    <property type="project" value="InterPro"/>
</dbReference>
<dbReference type="GO" id="GO:0019177">
    <property type="term" value="F:dihydroneopterin triphosphate pyrophosphohydrolase activity"/>
    <property type="evidence" value="ECO:0007669"/>
    <property type="project" value="InterPro"/>
</dbReference>
<dbReference type="PROSITE" id="PS51462">
    <property type="entry name" value="NUDIX"/>
    <property type="match status" value="1"/>
</dbReference>
<name>A0A381XD35_9ZZZZ</name>
<dbReference type="SUPFAM" id="SSF55811">
    <property type="entry name" value="Nudix"/>
    <property type="match status" value="1"/>
</dbReference>
<dbReference type="PROSITE" id="PS00893">
    <property type="entry name" value="NUDIX_BOX"/>
    <property type="match status" value="1"/>
</dbReference>
<dbReference type="InterPro" id="IPR003564">
    <property type="entry name" value="DHNTPase"/>
</dbReference>
<protein>
    <recommendedName>
        <fullName evidence="2">Nudix hydrolase domain-containing protein</fullName>
    </recommendedName>
</protein>
<dbReference type="InterPro" id="IPR020084">
    <property type="entry name" value="NUDIX_hydrolase_CS"/>
</dbReference>
<dbReference type="PRINTS" id="PR01404">
    <property type="entry name" value="NPPPHYDRLASE"/>
</dbReference>
<dbReference type="InterPro" id="IPR000086">
    <property type="entry name" value="NUDIX_hydrolase_dom"/>
</dbReference>
<dbReference type="NCBIfam" id="NF006961">
    <property type="entry name" value="PRK09438.1"/>
    <property type="match status" value="1"/>
</dbReference>
<dbReference type="PANTHER" id="PTHR21340">
    <property type="entry name" value="DIADENOSINE 5,5-P1,P4-TETRAPHOSPHATE PYROPHOSPHOHYDROLASE MUTT"/>
    <property type="match status" value="1"/>
</dbReference>
<evidence type="ECO:0000313" key="3">
    <source>
        <dbReference type="EMBL" id="SVA62636.1"/>
    </source>
</evidence>
<dbReference type="CDD" id="cd04664">
    <property type="entry name" value="NUDIX_DHNTPase_like"/>
    <property type="match status" value="1"/>
</dbReference>
<sequence>MEDSEFHRPESVLVVVYTQDYHCLLLERVDPSGFWQSVTGTLLWGESPAAAAAREVMEETGLTPTILVDSGIGKRFSILPAWRARYGADVQENLEHLWYMEVPEVCPVTLNSKEHSAYRWFGLEDAILSVSSWTNREALERLRDSNAS</sequence>